<sequence>MQLQRWMQQALLGSRGLKWTLLPGLFFLVAFCCVCLYRAHMAAGWVSSSGERVVIVGDVHGCADELLALLKKIGMDSQSDRLVFLGDLVGKGPKPRRVLEVAQQYQALAVQGNHEYGLLQWRARGAPLPDPLGKISEHYAATVAELGVEDWEWLAARPYFLKLSDLGPKESYLPTETADMPERGTGNLSAYLAEARRAPDMVLLVHAGLVPGAPPERQEAENMVHLRTIDPKSLRPSASGSGGLPWAQLWRGPELVIFGHDARRGLQQEPFALGLDTGAVYGGALTALVLPDWRLVS</sequence>
<comment type="caution">
    <text evidence="3">The sequence shown here is derived from an EMBL/GenBank/DDBJ whole genome shotgun (WGS) entry which is preliminary data.</text>
</comment>
<reference evidence="3" key="1">
    <citation type="submission" date="2021-02" db="EMBL/GenBank/DDBJ databases">
        <authorList>
            <person name="Dougan E. K."/>
            <person name="Rhodes N."/>
            <person name="Thang M."/>
            <person name="Chan C."/>
        </authorList>
    </citation>
    <scope>NUCLEOTIDE SEQUENCE</scope>
</reference>
<evidence type="ECO:0000313" key="3">
    <source>
        <dbReference type="EMBL" id="CAE8719243.1"/>
    </source>
</evidence>
<feature type="domain" description="Calcineurin-like phosphoesterase" evidence="2">
    <location>
        <begin position="52"/>
        <end position="261"/>
    </location>
</feature>
<dbReference type="AlphaFoldDB" id="A0A813L4E4"/>
<dbReference type="PANTHER" id="PTHR42850:SF4">
    <property type="entry name" value="ZINC-DEPENDENT ENDOPOLYPHOSPHATASE"/>
    <property type="match status" value="1"/>
</dbReference>
<dbReference type="EMBL" id="CAJNNW010033501">
    <property type="protein sequence ID" value="CAE8719243.1"/>
    <property type="molecule type" value="Genomic_DNA"/>
</dbReference>
<evidence type="ECO:0000259" key="2">
    <source>
        <dbReference type="Pfam" id="PF00149"/>
    </source>
</evidence>
<dbReference type="Pfam" id="PF00149">
    <property type="entry name" value="Metallophos"/>
    <property type="match status" value="1"/>
</dbReference>
<protein>
    <recommendedName>
        <fullName evidence="2">Calcineurin-like phosphoesterase domain-containing protein</fullName>
    </recommendedName>
</protein>
<dbReference type="CDD" id="cd00144">
    <property type="entry name" value="MPP_PPP_family"/>
    <property type="match status" value="1"/>
</dbReference>
<dbReference type="GO" id="GO:0005737">
    <property type="term" value="C:cytoplasm"/>
    <property type="evidence" value="ECO:0007669"/>
    <property type="project" value="TreeGrafter"/>
</dbReference>
<accession>A0A813L4E4</accession>
<keyword evidence="1" id="KW-1133">Transmembrane helix</keyword>
<dbReference type="Proteomes" id="UP000626109">
    <property type="component" value="Unassembled WGS sequence"/>
</dbReference>
<keyword evidence="1" id="KW-0812">Transmembrane</keyword>
<dbReference type="GO" id="GO:0006798">
    <property type="term" value="P:polyphosphate catabolic process"/>
    <property type="evidence" value="ECO:0007669"/>
    <property type="project" value="TreeGrafter"/>
</dbReference>
<gene>
    <name evidence="3" type="ORF">PGLA2088_LOCUS40535</name>
</gene>
<feature type="non-terminal residue" evidence="3">
    <location>
        <position position="297"/>
    </location>
</feature>
<organism evidence="3 4">
    <name type="scientific">Polarella glacialis</name>
    <name type="common">Dinoflagellate</name>
    <dbReference type="NCBI Taxonomy" id="89957"/>
    <lineage>
        <taxon>Eukaryota</taxon>
        <taxon>Sar</taxon>
        <taxon>Alveolata</taxon>
        <taxon>Dinophyceae</taxon>
        <taxon>Suessiales</taxon>
        <taxon>Suessiaceae</taxon>
        <taxon>Polarella</taxon>
    </lineage>
</organism>
<dbReference type="InterPro" id="IPR050126">
    <property type="entry name" value="Ap4A_hydrolase"/>
</dbReference>
<evidence type="ECO:0000256" key="1">
    <source>
        <dbReference type="SAM" id="Phobius"/>
    </source>
</evidence>
<keyword evidence="1" id="KW-0472">Membrane</keyword>
<dbReference type="Gene3D" id="3.60.21.10">
    <property type="match status" value="1"/>
</dbReference>
<proteinExistence type="predicted"/>
<feature type="transmembrane region" description="Helical" evidence="1">
    <location>
        <begin position="21"/>
        <end position="39"/>
    </location>
</feature>
<name>A0A813L4E4_POLGL</name>
<evidence type="ECO:0000313" key="4">
    <source>
        <dbReference type="Proteomes" id="UP000626109"/>
    </source>
</evidence>
<dbReference type="InterPro" id="IPR029052">
    <property type="entry name" value="Metallo-depent_PP-like"/>
</dbReference>
<dbReference type="GO" id="GO:0000298">
    <property type="term" value="F:endopolyphosphatase activity"/>
    <property type="evidence" value="ECO:0007669"/>
    <property type="project" value="TreeGrafter"/>
</dbReference>
<dbReference type="PANTHER" id="PTHR42850">
    <property type="entry name" value="METALLOPHOSPHOESTERASE"/>
    <property type="match status" value="1"/>
</dbReference>
<dbReference type="InterPro" id="IPR004843">
    <property type="entry name" value="Calcineurin-like_PHP"/>
</dbReference>
<dbReference type="GO" id="GO:0016791">
    <property type="term" value="F:phosphatase activity"/>
    <property type="evidence" value="ECO:0007669"/>
    <property type="project" value="TreeGrafter"/>
</dbReference>
<dbReference type="SUPFAM" id="SSF56300">
    <property type="entry name" value="Metallo-dependent phosphatases"/>
    <property type="match status" value="1"/>
</dbReference>